<evidence type="ECO:0000256" key="1">
    <source>
        <dbReference type="SAM" id="MobiDB-lite"/>
    </source>
</evidence>
<keyword evidence="3" id="KW-1185">Reference proteome</keyword>
<feature type="region of interest" description="Disordered" evidence="1">
    <location>
        <begin position="570"/>
        <end position="591"/>
    </location>
</feature>
<evidence type="ECO:0000313" key="2">
    <source>
        <dbReference type="EMBL" id="THG18220.1"/>
    </source>
</evidence>
<protein>
    <submittedName>
        <fullName evidence="2">Uncharacterized protein</fullName>
    </submittedName>
</protein>
<reference evidence="2 3" key="1">
    <citation type="journal article" date="2018" name="Proc. Natl. Acad. Sci. U.S.A.">
        <title>Draft genome sequence of Camellia sinensis var. sinensis provides insights into the evolution of the tea genome and tea quality.</title>
        <authorList>
            <person name="Wei C."/>
            <person name="Yang H."/>
            <person name="Wang S."/>
            <person name="Zhao J."/>
            <person name="Liu C."/>
            <person name="Gao L."/>
            <person name="Xia E."/>
            <person name="Lu Y."/>
            <person name="Tai Y."/>
            <person name="She G."/>
            <person name="Sun J."/>
            <person name="Cao H."/>
            <person name="Tong W."/>
            <person name="Gao Q."/>
            <person name="Li Y."/>
            <person name="Deng W."/>
            <person name="Jiang X."/>
            <person name="Wang W."/>
            <person name="Chen Q."/>
            <person name="Zhang S."/>
            <person name="Li H."/>
            <person name="Wu J."/>
            <person name="Wang P."/>
            <person name="Li P."/>
            <person name="Shi C."/>
            <person name="Zheng F."/>
            <person name="Jian J."/>
            <person name="Huang B."/>
            <person name="Shan D."/>
            <person name="Shi M."/>
            <person name="Fang C."/>
            <person name="Yue Y."/>
            <person name="Li F."/>
            <person name="Li D."/>
            <person name="Wei S."/>
            <person name="Han B."/>
            <person name="Jiang C."/>
            <person name="Yin Y."/>
            <person name="Xia T."/>
            <person name="Zhang Z."/>
            <person name="Bennetzen J.L."/>
            <person name="Zhao S."/>
            <person name="Wan X."/>
        </authorList>
    </citation>
    <scope>NUCLEOTIDE SEQUENCE [LARGE SCALE GENOMIC DNA]</scope>
    <source>
        <strain evidence="3">cv. Shuchazao</strain>
        <tissue evidence="2">Leaf</tissue>
    </source>
</reference>
<dbReference type="AlphaFoldDB" id="A0A4S4ENF6"/>
<organism evidence="2 3">
    <name type="scientific">Camellia sinensis var. sinensis</name>
    <name type="common">China tea</name>
    <dbReference type="NCBI Taxonomy" id="542762"/>
    <lineage>
        <taxon>Eukaryota</taxon>
        <taxon>Viridiplantae</taxon>
        <taxon>Streptophyta</taxon>
        <taxon>Embryophyta</taxon>
        <taxon>Tracheophyta</taxon>
        <taxon>Spermatophyta</taxon>
        <taxon>Magnoliopsida</taxon>
        <taxon>eudicotyledons</taxon>
        <taxon>Gunneridae</taxon>
        <taxon>Pentapetalae</taxon>
        <taxon>asterids</taxon>
        <taxon>Ericales</taxon>
        <taxon>Theaceae</taxon>
        <taxon>Camellia</taxon>
    </lineage>
</organism>
<sequence>MTLDRIINMVELSSVTSTQTSSRNPSIAACLAKLKSIPGMSPDDELYVWAARLFLRDKLRECFMTLPTDKVRLRFLKLEIEMEKTNTEEGSRSQQTRHDNQVEGDNNEMEVRRHNIYLVTYSKVKAIFDGKLAFFERIFRQCCSVFWGLFVSVALCFRCCSQCGCFLYNCVLSMFLFMLKKGFLLKPKAPFSRCSKEEKSKGIVMDEDIRQEKLRGFESCDKYPHLDPNKVALIKDTMDDEDFKFVCGSTYQYWHSVLSMDSSVSFDSFDSNLNAVSKDFPHAIVNLCNDGSEGNASVSGVQEGFTCSDASNFSSVDSVNGGGEGFKQGDAPNFNSLPKHRKKVIMGRNFLLIHRNLRQTLQGDSKFQFVHQSSLFVVNIQKHELSLTVMHMDESNEEPLSPPSHVLGEPLLPLFWTQVVKVRSRVSKRIHVPRIPAEGPAVNVPEPDHGKRKHESWIEDSIAIQVYSDLHNIVLFFSNSFDRLSGFANLSDTADSCGKEVGGGRESDKKNRKRLGDDSSDRRDRCGYVAELGVFAGGSGRRGSDADNVGEVDAGVPEAVAELPDLKLEGVREGREGGEGQRIWEENGWRR</sequence>
<comment type="caution">
    <text evidence="2">The sequence shown here is derived from an EMBL/GenBank/DDBJ whole genome shotgun (WGS) entry which is preliminary data.</text>
</comment>
<gene>
    <name evidence="2" type="ORF">TEA_017164</name>
</gene>
<feature type="compositionally biased region" description="Basic and acidic residues" evidence="1">
    <location>
        <begin position="502"/>
        <end position="522"/>
    </location>
</feature>
<feature type="region of interest" description="Disordered" evidence="1">
    <location>
        <begin position="495"/>
        <end position="522"/>
    </location>
</feature>
<dbReference type="Proteomes" id="UP000306102">
    <property type="component" value="Unassembled WGS sequence"/>
</dbReference>
<accession>A0A4S4ENF6</accession>
<name>A0A4S4ENF6_CAMSN</name>
<evidence type="ECO:0000313" key="3">
    <source>
        <dbReference type="Proteomes" id="UP000306102"/>
    </source>
</evidence>
<proteinExistence type="predicted"/>
<dbReference type="EMBL" id="SDRB02003184">
    <property type="protein sequence ID" value="THG18220.1"/>
    <property type="molecule type" value="Genomic_DNA"/>
</dbReference>